<dbReference type="Gene3D" id="4.10.530.10">
    <property type="entry name" value="Gamma-fibrinogen Carboxyl Terminal Fragment, domain 2"/>
    <property type="match status" value="1"/>
</dbReference>
<dbReference type="Pfam" id="PF00147">
    <property type="entry name" value="Fibrinogen_C"/>
    <property type="match status" value="2"/>
</dbReference>
<dbReference type="InterPro" id="IPR002181">
    <property type="entry name" value="Fibrinogen_a/b/g_C_dom"/>
</dbReference>
<keyword evidence="2" id="KW-1185">Reference proteome</keyword>
<evidence type="ECO:0000313" key="2">
    <source>
        <dbReference type="Proteomes" id="UP000887566"/>
    </source>
</evidence>
<dbReference type="SUPFAM" id="SSF56496">
    <property type="entry name" value="Fibrinogen C-terminal domain-like"/>
    <property type="match status" value="2"/>
</dbReference>
<dbReference type="GO" id="GO:0005615">
    <property type="term" value="C:extracellular space"/>
    <property type="evidence" value="ECO:0007669"/>
    <property type="project" value="TreeGrafter"/>
</dbReference>
<dbReference type="Proteomes" id="UP000887566">
    <property type="component" value="Unplaced"/>
</dbReference>
<organism evidence="2 3">
    <name type="scientific">Plectus sambesii</name>
    <dbReference type="NCBI Taxonomy" id="2011161"/>
    <lineage>
        <taxon>Eukaryota</taxon>
        <taxon>Metazoa</taxon>
        <taxon>Ecdysozoa</taxon>
        <taxon>Nematoda</taxon>
        <taxon>Chromadorea</taxon>
        <taxon>Plectida</taxon>
        <taxon>Plectina</taxon>
        <taxon>Plectoidea</taxon>
        <taxon>Plectidae</taxon>
        <taxon>Plectus</taxon>
    </lineage>
</organism>
<evidence type="ECO:0000313" key="3">
    <source>
        <dbReference type="WBParaSite" id="PSAMB.scaffold5766size10920.g27271.t1"/>
    </source>
</evidence>
<evidence type="ECO:0000259" key="1">
    <source>
        <dbReference type="PROSITE" id="PS51406"/>
    </source>
</evidence>
<accession>A0A914WYQ2</accession>
<dbReference type="InterPro" id="IPR050373">
    <property type="entry name" value="Fibrinogen_C-term_domain"/>
</dbReference>
<dbReference type="Gene3D" id="3.90.215.10">
    <property type="entry name" value="Gamma Fibrinogen, chain A, domain 1"/>
    <property type="match status" value="1"/>
</dbReference>
<sequence>MYDSNNRNFSTVDSINNHNNSDCLLRYQRGGWWFGSFCAYESLNGIYVPKTWGTWIGFCWNLGPNDSYINPTQSRMMLRKQAMPKDCSEIYQSSTIDGVYAIQLPNNNVVNVFCDITGGGWTVIQSRAPDGIDFNRTYDEYKSNFGNPGINSSFWLGLENLHSLTLDSSYSLKIDLCCHNISKSETYVYFYVADSAVKYRINVSNGTGAAGDGLNNPANTYTDNGAPFSTFDNYNSQFPVGACTSFRGYGGWWFGSCSNNLNGYIYTNPADYSDLNQCHLVASPTNVPGITWMGASAVSTKARMKVIPYSQLPFLVRDPTFENEQLAAFCSF</sequence>
<dbReference type="SMART" id="SM00186">
    <property type="entry name" value="FBG"/>
    <property type="match status" value="1"/>
</dbReference>
<dbReference type="PANTHER" id="PTHR19143">
    <property type="entry name" value="FIBRINOGEN/TENASCIN/ANGIOPOEITIN"/>
    <property type="match status" value="1"/>
</dbReference>
<dbReference type="PANTHER" id="PTHR19143:SF444">
    <property type="entry name" value="PROTEIN SCABROUS"/>
    <property type="match status" value="1"/>
</dbReference>
<dbReference type="PROSITE" id="PS51406">
    <property type="entry name" value="FIBRINOGEN_C_2"/>
    <property type="match status" value="1"/>
</dbReference>
<protein>
    <submittedName>
        <fullName evidence="3">Fibrinogen C-terminal domain-containing protein</fullName>
    </submittedName>
</protein>
<feature type="domain" description="Fibrinogen C-terminal" evidence="1">
    <location>
        <begin position="78"/>
        <end position="263"/>
    </location>
</feature>
<dbReference type="WBParaSite" id="PSAMB.scaffold5766size10920.g27271.t1">
    <property type="protein sequence ID" value="PSAMB.scaffold5766size10920.g27271.t1"/>
    <property type="gene ID" value="PSAMB.scaffold5766size10920.g27271"/>
</dbReference>
<dbReference type="AlphaFoldDB" id="A0A914WYQ2"/>
<name>A0A914WYQ2_9BILA</name>
<dbReference type="InterPro" id="IPR014716">
    <property type="entry name" value="Fibrinogen_a/b/g_C_1"/>
</dbReference>
<reference evidence="3" key="1">
    <citation type="submission" date="2022-11" db="UniProtKB">
        <authorList>
            <consortium name="WormBaseParasite"/>
        </authorList>
    </citation>
    <scope>IDENTIFICATION</scope>
</reference>
<proteinExistence type="predicted"/>
<dbReference type="InterPro" id="IPR036056">
    <property type="entry name" value="Fibrinogen-like_C"/>
</dbReference>